<dbReference type="EMBL" id="BAAAQK010000009">
    <property type="protein sequence ID" value="GAA1850870.1"/>
    <property type="molecule type" value="Genomic_DNA"/>
</dbReference>
<dbReference type="PANTHER" id="PTHR31528">
    <property type="entry name" value="4-AMINO-5-HYDROXYMETHYL-2-METHYLPYRIMIDINE PHOSPHATE SYNTHASE THI11-RELATED"/>
    <property type="match status" value="1"/>
</dbReference>
<keyword evidence="9" id="KW-0408">Iron</keyword>
<comment type="caution">
    <text evidence="14">The sequence shown here is derived from an EMBL/GenBank/DDBJ whole genome shotgun (WGS) entry which is preliminary data.</text>
</comment>
<proteinExistence type="inferred from homology"/>
<evidence type="ECO:0000256" key="1">
    <source>
        <dbReference type="ARBA" id="ARBA00003469"/>
    </source>
</evidence>
<protein>
    <recommendedName>
        <fullName evidence="10">Thiamine pyrimidine synthase</fullName>
    </recommendedName>
</protein>
<keyword evidence="7" id="KW-0663">Pyridoxal phosphate</keyword>
<dbReference type="InterPro" id="IPR006311">
    <property type="entry name" value="TAT_signal"/>
</dbReference>
<dbReference type="RefSeq" id="WP_344417592.1">
    <property type="nucleotide sequence ID" value="NZ_BAAAQK010000009.1"/>
</dbReference>
<comment type="pathway">
    <text evidence="2">Cofactor biosynthesis; thiamine diphosphate biosynthesis.</text>
</comment>
<evidence type="ECO:0000256" key="12">
    <source>
        <dbReference type="SAM" id="SignalP"/>
    </source>
</evidence>
<evidence type="ECO:0000256" key="2">
    <source>
        <dbReference type="ARBA" id="ARBA00004948"/>
    </source>
</evidence>
<dbReference type="InterPro" id="IPR027939">
    <property type="entry name" value="NMT1/THI5"/>
</dbReference>
<gene>
    <name evidence="14" type="ORF">GCM10009836_33510</name>
</gene>
<feature type="chain" id="PRO_5046099220" description="Thiamine pyrimidine synthase" evidence="12">
    <location>
        <begin position="23"/>
        <end position="364"/>
    </location>
</feature>
<comment type="catalytic activity">
    <reaction evidence="11">
        <text>N(6)-(pyridoxal phosphate)-L-lysyl-[4-amino-5-hydroxymethyl-2-methylpyrimidine phosphate synthase] + L-histidyl-[4-amino-5-hydroxymethyl-2-methylpyrimidine phosphate synthase] + 2 Fe(3+) + 4 H2O = L-lysyl-[4-amino-5-hydroxymethyl-2-methylpyrimidine phosphate synthase] + (2S)-2-amino-5-hydroxy-4-oxopentanoyl-[4-amino-5-hydroxymethyl-2-methylpyrimidine phosphate synthase] + 4-amino-2-methyl-5-(phosphooxymethyl)pyrimidine + 3-oxopropanoate + 2 Fe(2+) + 2 H(+)</text>
        <dbReference type="Rhea" id="RHEA:65756"/>
        <dbReference type="Rhea" id="RHEA-COMP:16892"/>
        <dbReference type="Rhea" id="RHEA-COMP:16893"/>
        <dbReference type="Rhea" id="RHEA-COMP:16894"/>
        <dbReference type="Rhea" id="RHEA-COMP:16895"/>
        <dbReference type="ChEBI" id="CHEBI:15377"/>
        <dbReference type="ChEBI" id="CHEBI:15378"/>
        <dbReference type="ChEBI" id="CHEBI:29033"/>
        <dbReference type="ChEBI" id="CHEBI:29034"/>
        <dbReference type="ChEBI" id="CHEBI:29969"/>
        <dbReference type="ChEBI" id="CHEBI:29979"/>
        <dbReference type="ChEBI" id="CHEBI:33190"/>
        <dbReference type="ChEBI" id="CHEBI:58354"/>
        <dbReference type="ChEBI" id="CHEBI:143915"/>
        <dbReference type="ChEBI" id="CHEBI:157692"/>
    </reaction>
    <physiologicalReaction direction="left-to-right" evidence="11">
        <dbReference type="Rhea" id="RHEA:65757"/>
    </physiologicalReaction>
</comment>
<evidence type="ECO:0000256" key="9">
    <source>
        <dbReference type="ARBA" id="ARBA00023004"/>
    </source>
</evidence>
<keyword evidence="15" id="KW-1185">Reference proteome</keyword>
<feature type="signal peptide" evidence="12">
    <location>
        <begin position="1"/>
        <end position="22"/>
    </location>
</feature>
<organism evidence="14 15">
    <name type="scientific">Pseudonocardia ailaonensis</name>
    <dbReference type="NCBI Taxonomy" id="367279"/>
    <lineage>
        <taxon>Bacteria</taxon>
        <taxon>Bacillati</taxon>
        <taxon>Actinomycetota</taxon>
        <taxon>Actinomycetes</taxon>
        <taxon>Pseudonocardiales</taxon>
        <taxon>Pseudonocardiaceae</taxon>
        <taxon>Pseudonocardia</taxon>
    </lineage>
</organism>
<comment type="similarity">
    <text evidence="3">Belongs to the NMT1/THI5 family.</text>
</comment>
<dbReference type="SUPFAM" id="SSF53850">
    <property type="entry name" value="Periplasmic binding protein-like II"/>
    <property type="match status" value="1"/>
</dbReference>
<dbReference type="Gene3D" id="3.40.190.10">
    <property type="entry name" value="Periplasmic binding protein-like II"/>
    <property type="match status" value="2"/>
</dbReference>
<evidence type="ECO:0000259" key="13">
    <source>
        <dbReference type="Pfam" id="PF09084"/>
    </source>
</evidence>
<comment type="function">
    <text evidence="1">Responsible for the formation of the pyrimidine heterocycle in the thiamine biosynthesis pathway. Catalyzes the formation of hydroxymethylpyrimidine phosphate (HMP-P) from histidine and pyridoxal phosphate (PLP). The protein uses PLP and the active site histidine to form HMP-P, generating an inactive enzyme. The enzyme can only undergo a single turnover, which suggests it is a suicide enzyme.</text>
</comment>
<dbReference type="InterPro" id="IPR015168">
    <property type="entry name" value="SsuA/THI5"/>
</dbReference>
<evidence type="ECO:0000256" key="5">
    <source>
        <dbReference type="ARBA" id="ARBA00022679"/>
    </source>
</evidence>
<evidence type="ECO:0000256" key="7">
    <source>
        <dbReference type="ARBA" id="ARBA00022898"/>
    </source>
</evidence>
<evidence type="ECO:0000256" key="8">
    <source>
        <dbReference type="ARBA" id="ARBA00022977"/>
    </source>
</evidence>
<sequence length="364" mass="38153">MKISSRRLLAAAAALTAAVTLAACGSGSSSTPAAAGGGGTTKINLVLGWVTQAEWAGFYAAEEQGYYKAAGLEVTIRPGGPDVSTEQVVGAGQADIGTGPFGAVLSAVDQGSPLRSVAQTSARPGYVMVSRKSAGINSPADWKGKKIGSWAGDQKLYATMAKYGINPDTDVTMVQQGFDMSQFLSGAVDLASAYTFNELGQVLAAGIPMSELNVYSFASDGTSVAEDNIFANTTFLEANRDKVAAFVTATMKGWAYCRDNAAKCVQTVVQQGTALDASFQTYQMNQMNQLIWPSVAGLGAIDEKWYQQSIDLLHQYKVTTKELTMDQVADLALNKQAVAGLSGIDTMDAGYTAPSLPADLLLKK</sequence>
<dbReference type="Pfam" id="PF09084">
    <property type="entry name" value="NMT1"/>
    <property type="match status" value="1"/>
</dbReference>
<evidence type="ECO:0000256" key="3">
    <source>
        <dbReference type="ARBA" id="ARBA00009406"/>
    </source>
</evidence>
<name>A0ABN2N547_9PSEU</name>
<accession>A0ABN2N547</accession>
<reference evidence="14 15" key="1">
    <citation type="journal article" date="2019" name="Int. J. Syst. Evol. Microbiol.">
        <title>The Global Catalogue of Microorganisms (GCM) 10K type strain sequencing project: providing services to taxonomists for standard genome sequencing and annotation.</title>
        <authorList>
            <consortium name="The Broad Institute Genomics Platform"/>
            <consortium name="The Broad Institute Genome Sequencing Center for Infectious Disease"/>
            <person name="Wu L."/>
            <person name="Ma J."/>
        </authorList>
    </citation>
    <scope>NUCLEOTIDE SEQUENCE [LARGE SCALE GENOMIC DNA]</scope>
    <source>
        <strain evidence="14 15">JCM 16009</strain>
    </source>
</reference>
<dbReference type="PROSITE" id="PS51257">
    <property type="entry name" value="PROKAR_LIPOPROTEIN"/>
    <property type="match status" value="1"/>
</dbReference>
<feature type="domain" description="SsuA/THI5-like" evidence="13">
    <location>
        <begin position="53"/>
        <end position="260"/>
    </location>
</feature>
<evidence type="ECO:0000313" key="14">
    <source>
        <dbReference type="EMBL" id="GAA1850870.1"/>
    </source>
</evidence>
<dbReference type="PROSITE" id="PS51318">
    <property type="entry name" value="TAT"/>
    <property type="match status" value="1"/>
</dbReference>
<evidence type="ECO:0000256" key="4">
    <source>
        <dbReference type="ARBA" id="ARBA00011738"/>
    </source>
</evidence>
<comment type="subunit">
    <text evidence="4">Homodimer.</text>
</comment>
<keyword evidence="8" id="KW-0784">Thiamine biosynthesis</keyword>
<evidence type="ECO:0000256" key="11">
    <source>
        <dbReference type="ARBA" id="ARBA00048179"/>
    </source>
</evidence>
<dbReference type="Proteomes" id="UP001500449">
    <property type="component" value="Unassembled WGS sequence"/>
</dbReference>
<keyword evidence="6" id="KW-0479">Metal-binding</keyword>
<keyword evidence="12" id="KW-0732">Signal</keyword>
<evidence type="ECO:0000313" key="15">
    <source>
        <dbReference type="Proteomes" id="UP001500449"/>
    </source>
</evidence>
<evidence type="ECO:0000256" key="6">
    <source>
        <dbReference type="ARBA" id="ARBA00022723"/>
    </source>
</evidence>
<evidence type="ECO:0000256" key="10">
    <source>
        <dbReference type="ARBA" id="ARBA00033171"/>
    </source>
</evidence>
<dbReference type="PANTHER" id="PTHR31528:SF1">
    <property type="entry name" value="4-AMINO-5-HYDROXYMETHYL-2-METHYLPYRIMIDINE PHOSPHATE SYNTHASE THI11-RELATED"/>
    <property type="match status" value="1"/>
</dbReference>
<keyword evidence="5" id="KW-0808">Transferase</keyword>